<gene>
    <name evidence="3" type="ORF">OMP38_26640</name>
</gene>
<sequence>MVIVRRVKKVQHGYEISEKSTGDVVKTGISGQKLNKNGTSPRANSQVNRWNKKDGKDKYEAKVVKPNIPNRQKALTWESQNAQRLWDKGNSMSKHQRPRPWE</sequence>
<proteinExistence type="predicted"/>
<evidence type="ECO:0000313" key="4">
    <source>
        <dbReference type="Proteomes" id="UP001153387"/>
    </source>
</evidence>
<feature type="domain" description="Tox-URI2" evidence="2">
    <location>
        <begin position="8"/>
        <end position="79"/>
    </location>
</feature>
<dbReference type="RefSeq" id="WP_277567777.1">
    <property type="nucleotide sequence ID" value="NZ_JAPDHZ010000006.1"/>
</dbReference>
<keyword evidence="4" id="KW-1185">Reference proteome</keyword>
<dbReference type="Pfam" id="PF15653">
    <property type="entry name" value="Tox-URI2"/>
    <property type="match status" value="1"/>
</dbReference>
<accession>A0A9X4QPY0</accession>
<evidence type="ECO:0000313" key="3">
    <source>
        <dbReference type="EMBL" id="MDG0794001.1"/>
    </source>
</evidence>
<organism evidence="3 4">
    <name type="scientific">Cohnella ginsengisoli</name>
    <dbReference type="NCBI Taxonomy" id="425004"/>
    <lineage>
        <taxon>Bacteria</taxon>
        <taxon>Bacillati</taxon>
        <taxon>Bacillota</taxon>
        <taxon>Bacilli</taxon>
        <taxon>Bacillales</taxon>
        <taxon>Paenibacillaceae</taxon>
        <taxon>Cohnella</taxon>
    </lineage>
</organism>
<dbReference type="Proteomes" id="UP001153387">
    <property type="component" value="Unassembled WGS sequence"/>
</dbReference>
<feature type="compositionally biased region" description="Polar residues" evidence="1">
    <location>
        <begin position="29"/>
        <end position="49"/>
    </location>
</feature>
<evidence type="ECO:0000256" key="1">
    <source>
        <dbReference type="SAM" id="MobiDB-lite"/>
    </source>
</evidence>
<feature type="region of interest" description="Disordered" evidence="1">
    <location>
        <begin position="28"/>
        <end position="57"/>
    </location>
</feature>
<protein>
    <recommendedName>
        <fullName evidence="2">Tox-URI2 domain-containing protein</fullName>
    </recommendedName>
</protein>
<feature type="region of interest" description="Disordered" evidence="1">
    <location>
        <begin position="77"/>
        <end position="102"/>
    </location>
</feature>
<comment type="caution">
    <text evidence="3">The sequence shown here is derived from an EMBL/GenBank/DDBJ whole genome shotgun (WGS) entry which is preliminary data.</text>
</comment>
<dbReference type="AlphaFoldDB" id="A0A9X4QPY0"/>
<reference evidence="3 4" key="1">
    <citation type="submission" date="2022-10" db="EMBL/GenBank/DDBJ databases">
        <title>Comparative genomic analysis of Cohnella hashimotonis sp. nov., isolated from the International Space Station.</title>
        <authorList>
            <person name="Simpson A."/>
            <person name="Venkateswaran K."/>
        </authorList>
    </citation>
    <scope>NUCLEOTIDE SEQUENCE [LARGE SCALE GENOMIC DNA]</scope>
    <source>
        <strain evidence="3 4">DSM 18997</strain>
    </source>
</reference>
<evidence type="ECO:0000259" key="2">
    <source>
        <dbReference type="Pfam" id="PF15653"/>
    </source>
</evidence>
<dbReference type="EMBL" id="JAPDHZ010000006">
    <property type="protein sequence ID" value="MDG0794001.1"/>
    <property type="molecule type" value="Genomic_DNA"/>
</dbReference>
<dbReference type="InterPro" id="IPR028899">
    <property type="entry name" value="Tox-URI2_dom"/>
</dbReference>
<name>A0A9X4QPY0_9BACL</name>